<name>D9WMU4_9ACTN</name>
<dbReference type="AlphaFoldDB" id="D9WMU4"/>
<gene>
    <name evidence="2" type="ORF">SSOG_01366</name>
</gene>
<dbReference type="HOGENOM" id="CLU_2556832_0_0_11"/>
<evidence type="ECO:0000313" key="3">
    <source>
        <dbReference type="Proteomes" id="UP000003963"/>
    </source>
</evidence>
<accession>D9WMU4</accession>
<evidence type="ECO:0000313" key="2">
    <source>
        <dbReference type="EMBL" id="EFL21654.1"/>
    </source>
</evidence>
<keyword evidence="3" id="KW-1185">Reference proteome</keyword>
<proteinExistence type="predicted"/>
<evidence type="ECO:0000256" key="1">
    <source>
        <dbReference type="SAM" id="MobiDB-lite"/>
    </source>
</evidence>
<sequence length="82" mass="8949">MYHKSFTPKQSTGDPKVEVAKTPATGDKVMVPADKITVDGQTLDKVMVSNSTGVKQGQLDMKVEASKIKDAWYMSNLDFNIG</sequence>
<organism evidence="2 3">
    <name type="scientific">Streptomyces himastatinicus ATCC 53653</name>
    <dbReference type="NCBI Taxonomy" id="457427"/>
    <lineage>
        <taxon>Bacteria</taxon>
        <taxon>Bacillati</taxon>
        <taxon>Actinomycetota</taxon>
        <taxon>Actinomycetes</taxon>
        <taxon>Kitasatosporales</taxon>
        <taxon>Streptomycetaceae</taxon>
        <taxon>Streptomyces</taxon>
        <taxon>Streptomyces violaceusniger group</taxon>
    </lineage>
</organism>
<protein>
    <submittedName>
        <fullName evidence="2">Uncharacterized protein</fullName>
    </submittedName>
</protein>
<dbReference type="Proteomes" id="UP000003963">
    <property type="component" value="Unassembled WGS sequence"/>
</dbReference>
<reference evidence="2 3" key="1">
    <citation type="submission" date="2009-02" db="EMBL/GenBank/DDBJ databases">
        <title>Annotation of Streptomyces hygroscopicus strain ATCC 53653.</title>
        <authorList>
            <consortium name="The Broad Institute Genome Sequencing Platform"/>
            <consortium name="Broad Institute Microbial Sequencing Center"/>
            <person name="Fischbach M."/>
            <person name="Godfrey P."/>
            <person name="Ward D."/>
            <person name="Young S."/>
            <person name="Zeng Q."/>
            <person name="Koehrsen M."/>
            <person name="Alvarado L."/>
            <person name="Berlin A.M."/>
            <person name="Bochicchio J."/>
            <person name="Borenstein D."/>
            <person name="Chapman S.B."/>
            <person name="Chen Z."/>
            <person name="Engels R."/>
            <person name="Freedman E."/>
            <person name="Gellesch M."/>
            <person name="Goldberg J."/>
            <person name="Griggs A."/>
            <person name="Gujja S."/>
            <person name="Heilman E.R."/>
            <person name="Heiman D.I."/>
            <person name="Hepburn T.A."/>
            <person name="Howarth C."/>
            <person name="Jen D."/>
            <person name="Larson L."/>
            <person name="Lewis B."/>
            <person name="Mehta T."/>
            <person name="Park D."/>
            <person name="Pearson M."/>
            <person name="Richards J."/>
            <person name="Roberts A."/>
            <person name="Saif S."/>
            <person name="Shea T.D."/>
            <person name="Shenoy N."/>
            <person name="Sisk P."/>
            <person name="Stolte C."/>
            <person name="Sykes S.N."/>
            <person name="Thomson T."/>
            <person name="Walk T."/>
            <person name="White J."/>
            <person name="Yandava C."/>
            <person name="Straight P."/>
            <person name="Clardy J."/>
            <person name="Hung D."/>
            <person name="Kolter R."/>
            <person name="Mekalanos J."/>
            <person name="Walker S."/>
            <person name="Walsh C.T."/>
            <person name="Wieland-Brown L.C."/>
            <person name="Haas B."/>
            <person name="Nusbaum C."/>
            <person name="Birren B."/>
        </authorList>
    </citation>
    <scope>NUCLEOTIDE SEQUENCE [LARGE SCALE GENOMIC DNA]</scope>
    <source>
        <strain evidence="2 3">ATCC 53653</strain>
    </source>
</reference>
<dbReference type="EMBL" id="GG657754">
    <property type="protein sequence ID" value="EFL21654.1"/>
    <property type="molecule type" value="Genomic_DNA"/>
</dbReference>
<feature type="region of interest" description="Disordered" evidence="1">
    <location>
        <begin position="1"/>
        <end position="25"/>
    </location>
</feature>